<dbReference type="Gramene" id="KQK94419">
    <property type="protein sequence ID" value="KQK94419"/>
    <property type="gene ID" value="SETIT_027208mg"/>
</dbReference>
<reference evidence="2" key="1">
    <citation type="journal article" date="2012" name="Nat. Biotechnol.">
        <title>Reference genome sequence of the model plant Setaria.</title>
        <authorList>
            <person name="Bennetzen J.L."/>
            <person name="Schmutz J."/>
            <person name="Wang H."/>
            <person name="Percifield R."/>
            <person name="Hawkins J."/>
            <person name="Pontaroli A.C."/>
            <person name="Estep M."/>
            <person name="Feng L."/>
            <person name="Vaughn J.N."/>
            <person name="Grimwood J."/>
            <person name="Jenkins J."/>
            <person name="Barry K."/>
            <person name="Lindquist E."/>
            <person name="Hellsten U."/>
            <person name="Deshpande S."/>
            <person name="Wang X."/>
            <person name="Wu X."/>
            <person name="Mitros T."/>
            <person name="Triplett J."/>
            <person name="Yang X."/>
            <person name="Ye C.Y."/>
            <person name="Mauro-Herrera M."/>
            <person name="Wang L."/>
            <person name="Li P."/>
            <person name="Sharma M."/>
            <person name="Sharma R."/>
            <person name="Ronald P.C."/>
            <person name="Panaud O."/>
            <person name="Kellogg E.A."/>
            <person name="Brutnell T.P."/>
            <person name="Doust A.N."/>
            <person name="Tuskan G.A."/>
            <person name="Rokhsar D."/>
            <person name="Devos K.M."/>
        </authorList>
    </citation>
    <scope>NUCLEOTIDE SEQUENCE [LARGE SCALE GENOMIC DNA]</scope>
    <source>
        <strain evidence="2">cv. Yugu1</strain>
    </source>
</reference>
<name>K3ZKV2_SETIT</name>
<protein>
    <submittedName>
        <fullName evidence="1">Uncharacterized protein</fullName>
    </submittedName>
</protein>
<dbReference type="EnsemblPlants" id="KQK94419">
    <property type="protein sequence ID" value="KQK94419"/>
    <property type="gene ID" value="SETIT_027208mg"/>
</dbReference>
<dbReference type="EMBL" id="AGNK02004862">
    <property type="status" value="NOT_ANNOTATED_CDS"/>
    <property type="molecule type" value="Genomic_DNA"/>
</dbReference>
<sequence length="65" mass="7769">MLDHCLHHGYGSIHGQMKFVKNHQECSSLFMWKATVTFKYDLLIHHRELAFPFCNLCYNQNDQLK</sequence>
<organism evidence="1 2">
    <name type="scientific">Setaria italica</name>
    <name type="common">Foxtail millet</name>
    <name type="synonym">Panicum italicum</name>
    <dbReference type="NCBI Taxonomy" id="4555"/>
    <lineage>
        <taxon>Eukaryota</taxon>
        <taxon>Viridiplantae</taxon>
        <taxon>Streptophyta</taxon>
        <taxon>Embryophyta</taxon>
        <taxon>Tracheophyta</taxon>
        <taxon>Spermatophyta</taxon>
        <taxon>Magnoliopsida</taxon>
        <taxon>Liliopsida</taxon>
        <taxon>Poales</taxon>
        <taxon>Poaceae</taxon>
        <taxon>PACMAD clade</taxon>
        <taxon>Panicoideae</taxon>
        <taxon>Panicodae</taxon>
        <taxon>Paniceae</taxon>
        <taxon>Cenchrinae</taxon>
        <taxon>Setaria</taxon>
    </lineage>
</organism>
<proteinExistence type="predicted"/>
<dbReference type="Proteomes" id="UP000004995">
    <property type="component" value="Unassembled WGS sequence"/>
</dbReference>
<accession>K3ZKV2</accession>
<evidence type="ECO:0000313" key="2">
    <source>
        <dbReference type="Proteomes" id="UP000004995"/>
    </source>
</evidence>
<reference evidence="1" key="2">
    <citation type="submission" date="2018-08" db="UniProtKB">
        <authorList>
            <consortium name="EnsemblPlants"/>
        </authorList>
    </citation>
    <scope>IDENTIFICATION</scope>
    <source>
        <strain evidence="1">Yugu1</strain>
    </source>
</reference>
<evidence type="ECO:0000313" key="1">
    <source>
        <dbReference type="EnsemblPlants" id="KQK94419"/>
    </source>
</evidence>
<dbReference type="InParanoid" id="K3ZKV2"/>
<dbReference type="HOGENOM" id="CLU_2853985_0_0_1"/>
<keyword evidence="2" id="KW-1185">Reference proteome</keyword>
<dbReference type="AlphaFoldDB" id="K3ZKV2"/>